<dbReference type="Pfam" id="PF00498">
    <property type="entry name" value="FHA"/>
    <property type="match status" value="1"/>
</dbReference>
<dbReference type="PROSITE" id="PS50006">
    <property type="entry name" value="FHA_DOMAIN"/>
    <property type="match status" value="1"/>
</dbReference>
<evidence type="ECO:0000256" key="2">
    <source>
        <dbReference type="SAM" id="Phobius"/>
    </source>
</evidence>
<dbReference type="InterPro" id="IPR050923">
    <property type="entry name" value="Cell_Proc_Reg/RNA_Proc"/>
</dbReference>
<evidence type="ECO:0000313" key="4">
    <source>
        <dbReference type="EMBL" id="OUR93700.1"/>
    </source>
</evidence>
<reference evidence="5" key="1">
    <citation type="journal article" date="2017" name="Proc. Natl. Acad. Sci. U.S.A.">
        <title>Simulation of Deepwater Horizon oil plume reveals substrate specialization within a complex community of hydrocarbon-degraders.</title>
        <authorList>
            <person name="Hu P."/>
            <person name="Dubinsky E.A."/>
            <person name="Probst A.J."/>
            <person name="Wang J."/>
            <person name="Sieber C.M.K."/>
            <person name="Tom L.M."/>
            <person name="Gardinali P."/>
            <person name="Banfield J.F."/>
            <person name="Atlas R.M."/>
            <person name="Andersen G.L."/>
        </authorList>
    </citation>
    <scope>NUCLEOTIDE SEQUENCE [LARGE SCALE GENOMIC DNA]</scope>
</reference>
<dbReference type="AlphaFoldDB" id="A0A1Y5F955"/>
<organism evidence="4 5">
    <name type="scientific">Halobacteriovorax marinus</name>
    <dbReference type="NCBI Taxonomy" id="97084"/>
    <lineage>
        <taxon>Bacteria</taxon>
        <taxon>Pseudomonadati</taxon>
        <taxon>Bdellovibrionota</taxon>
        <taxon>Bacteriovoracia</taxon>
        <taxon>Bacteriovoracales</taxon>
        <taxon>Halobacteriovoraceae</taxon>
        <taxon>Halobacteriovorax</taxon>
    </lineage>
</organism>
<accession>A0A1Y5F955</accession>
<keyword evidence="2" id="KW-1133">Transmembrane helix</keyword>
<dbReference type="Gene3D" id="2.60.200.20">
    <property type="match status" value="1"/>
</dbReference>
<name>A0A1Y5F955_9BACT</name>
<evidence type="ECO:0000256" key="1">
    <source>
        <dbReference type="SAM" id="MobiDB-lite"/>
    </source>
</evidence>
<evidence type="ECO:0000313" key="5">
    <source>
        <dbReference type="Proteomes" id="UP000196531"/>
    </source>
</evidence>
<feature type="region of interest" description="Disordered" evidence="1">
    <location>
        <begin position="123"/>
        <end position="147"/>
    </location>
</feature>
<dbReference type="PANTHER" id="PTHR23308">
    <property type="entry name" value="NUCLEAR INHIBITOR OF PROTEIN PHOSPHATASE-1"/>
    <property type="match status" value="1"/>
</dbReference>
<proteinExistence type="predicted"/>
<sequence length="327" mass="37873">MKKQNVRITRDLKKPEGVGTHYRLLCMTGKNKGLVYYLRGKRALMGRSESVDVQILDTKSSREHAELTRFNDTFIVTDLGSQNGIIVNDLKVSQHQLVNGDKIIVGQTVFKFSCIVVEDDLASVESDEDDDEDDDEEEEVEVRRKKKKDDPAAKRKKLIYGLVAIAVLFLVLDDGEKPKKKKVAVKVEREDTSLAADIKRRNRNYDQETEEKIGTILFRGFRELREKNYMRAIEEFDMALILSPNHGRASAYLLKSRMLLDEEVKSQFNKAKREIDSLKFKKAVRIYCSILRYLQEKPEDERYKRAEKEIKSIVDEQGLRADEVKCF</sequence>
<dbReference type="SUPFAM" id="SSF49879">
    <property type="entry name" value="SMAD/FHA domain"/>
    <property type="match status" value="1"/>
</dbReference>
<dbReference type="CDD" id="cd00060">
    <property type="entry name" value="FHA"/>
    <property type="match status" value="1"/>
</dbReference>
<dbReference type="InterPro" id="IPR000253">
    <property type="entry name" value="FHA_dom"/>
</dbReference>
<dbReference type="Proteomes" id="UP000196531">
    <property type="component" value="Unassembled WGS sequence"/>
</dbReference>
<gene>
    <name evidence="4" type="ORF">A9Q84_19755</name>
</gene>
<comment type="caution">
    <text evidence="4">The sequence shown here is derived from an EMBL/GenBank/DDBJ whole genome shotgun (WGS) entry which is preliminary data.</text>
</comment>
<keyword evidence="2" id="KW-0812">Transmembrane</keyword>
<evidence type="ECO:0000259" key="3">
    <source>
        <dbReference type="PROSITE" id="PS50006"/>
    </source>
</evidence>
<feature type="compositionally biased region" description="Acidic residues" evidence="1">
    <location>
        <begin position="123"/>
        <end position="140"/>
    </location>
</feature>
<dbReference type="InterPro" id="IPR008984">
    <property type="entry name" value="SMAD_FHA_dom_sf"/>
</dbReference>
<dbReference type="SMART" id="SM00240">
    <property type="entry name" value="FHA"/>
    <property type="match status" value="1"/>
</dbReference>
<protein>
    <recommendedName>
        <fullName evidence="3">FHA domain-containing protein</fullName>
    </recommendedName>
</protein>
<dbReference type="EMBL" id="MAAO01000015">
    <property type="protein sequence ID" value="OUR93700.1"/>
    <property type="molecule type" value="Genomic_DNA"/>
</dbReference>
<feature type="transmembrane region" description="Helical" evidence="2">
    <location>
        <begin position="157"/>
        <end position="172"/>
    </location>
</feature>
<feature type="domain" description="FHA" evidence="3">
    <location>
        <begin position="43"/>
        <end position="92"/>
    </location>
</feature>
<keyword evidence="2" id="KW-0472">Membrane</keyword>